<feature type="repeat" description="ANK" evidence="11">
    <location>
        <begin position="351"/>
        <end position="383"/>
    </location>
</feature>
<proteinExistence type="predicted"/>
<feature type="repeat" description="ANK" evidence="11">
    <location>
        <begin position="441"/>
        <end position="473"/>
    </location>
</feature>
<reference evidence="16" key="1">
    <citation type="journal article" date="2023" name="Mol. Biol. Evol.">
        <title>Third-Generation Sequencing Reveals the Adaptive Role of the Epigenome in Three Deep-Sea Polychaetes.</title>
        <authorList>
            <person name="Perez M."/>
            <person name="Aroh O."/>
            <person name="Sun Y."/>
            <person name="Lan Y."/>
            <person name="Juniper S.K."/>
            <person name="Young C.R."/>
            <person name="Angers B."/>
            <person name="Qian P.Y."/>
        </authorList>
    </citation>
    <scope>NUCLEOTIDE SEQUENCE</scope>
    <source>
        <strain evidence="16">R07B-5</strain>
    </source>
</reference>
<keyword evidence="5" id="KW-0677">Repeat</keyword>
<evidence type="ECO:0000256" key="10">
    <source>
        <dbReference type="ARBA" id="ARBA00023303"/>
    </source>
</evidence>
<keyword evidence="3" id="KW-0716">Sensory transduction</keyword>
<dbReference type="InterPro" id="IPR036770">
    <property type="entry name" value="Ankyrin_rpt-contain_sf"/>
</dbReference>
<feature type="coiled-coil region" evidence="12">
    <location>
        <begin position="1245"/>
        <end position="1282"/>
    </location>
</feature>
<feature type="transmembrane region" description="Helical" evidence="14">
    <location>
        <begin position="967"/>
        <end position="985"/>
    </location>
</feature>
<evidence type="ECO:0000256" key="1">
    <source>
        <dbReference type="ARBA" id="ARBA00004141"/>
    </source>
</evidence>
<evidence type="ECO:0000256" key="6">
    <source>
        <dbReference type="ARBA" id="ARBA00022989"/>
    </source>
</evidence>
<evidence type="ECO:0000256" key="11">
    <source>
        <dbReference type="PROSITE-ProRule" id="PRU00023"/>
    </source>
</evidence>
<dbReference type="SUPFAM" id="SSF48403">
    <property type="entry name" value="Ankyrin repeat"/>
    <property type="match status" value="2"/>
</dbReference>
<evidence type="ECO:0000313" key="17">
    <source>
        <dbReference type="Proteomes" id="UP001209878"/>
    </source>
</evidence>
<keyword evidence="10" id="KW-0407">Ion channel</keyword>
<evidence type="ECO:0000256" key="5">
    <source>
        <dbReference type="ARBA" id="ARBA00022737"/>
    </source>
</evidence>
<evidence type="ECO:0000256" key="4">
    <source>
        <dbReference type="ARBA" id="ARBA00022692"/>
    </source>
</evidence>
<dbReference type="PANTHER" id="PTHR47143">
    <property type="entry name" value="TRANSIENT RECEPTOR POTENTIAL CATION CHANNEL PROTEIN PAINLESS"/>
    <property type="match status" value="1"/>
</dbReference>
<dbReference type="GO" id="GO:1902495">
    <property type="term" value="C:transmembrane transporter complex"/>
    <property type="evidence" value="ECO:0007669"/>
    <property type="project" value="TreeGrafter"/>
</dbReference>
<feature type="transmembrane region" description="Helical" evidence="14">
    <location>
        <begin position="1074"/>
        <end position="1096"/>
    </location>
</feature>
<feature type="repeat" description="ANK" evidence="11">
    <location>
        <begin position="576"/>
        <end position="608"/>
    </location>
</feature>
<dbReference type="Gene3D" id="1.25.40.20">
    <property type="entry name" value="Ankyrin repeat-containing domain"/>
    <property type="match status" value="5"/>
</dbReference>
<keyword evidence="6 14" id="KW-1133">Transmembrane helix</keyword>
<feature type="repeat" description="ANK" evidence="11">
    <location>
        <begin position="474"/>
        <end position="506"/>
    </location>
</feature>
<dbReference type="Proteomes" id="UP001209878">
    <property type="component" value="Unassembled WGS sequence"/>
</dbReference>
<dbReference type="EMBL" id="JAODUO010000584">
    <property type="protein sequence ID" value="KAK2177684.1"/>
    <property type="molecule type" value="Genomic_DNA"/>
</dbReference>
<keyword evidence="17" id="KW-1185">Reference proteome</keyword>
<dbReference type="PROSITE" id="PS50297">
    <property type="entry name" value="ANK_REP_REGION"/>
    <property type="match status" value="11"/>
</dbReference>
<keyword evidence="12" id="KW-0175">Coiled coil</keyword>
<evidence type="ECO:0000256" key="7">
    <source>
        <dbReference type="ARBA" id="ARBA00023043"/>
    </source>
</evidence>
<feature type="repeat" description="ANK" evidence="11">
    <location>
        <begin position="225"/>
        <end position="257"/>
    </location>
</feature>
<feature type="transmembrane region" description="Helical" evidence="14">
    <location>
        <begin position="908"/>
        <end position="929"/>
    </location>
</feature>
<evidence type="ECO:0000256" key="2">
    <source>
        <dbReference type="ARBA" id="ARBA00022448"/>
    </source>
</evidence>
<dbReference type="PRINTS" id="PR01415">
    <property type="entry name" value="ANKYRIN"/>
</dbReference>
<keyword evidence="7 11" id="KW-0040">ANK repeat</keyword>
<feature type="repeat" description="ANK" evidence="11">
    <location>
        <begin position="709"/>
        <end position="741"/>
    </location>
</feature>
<evidence type="ECO:0000256" key="9">
    <source>
        <dbReference type="ARBA" id="ARBA00023136"/>
    </source>
</evidence>
<feature type="transmembrane region" description="Helical" evidence="14">
    <location>
        <begin position="1033"/>
        <end position="1054"/>
    </location>
</feature>
<dbReference type="Pfam" id="PF12796">
    <property type="entry name" value="Ank_2"/>
    <property type="match status" value="5"/>
</dbReference>
<feature type="transmembrane region" description="Helical" evidence="14">
    <location>
        <begin position="1142"/>
        <end position="1167"/>
    </location>
</feature>
<evidence type="ECO:0000313" key="16">
    <source>
        <dbReference type="EMBL" id="KAK2177684.1"/>
    </source>
</evidence>
<feature type="repeat" description="ANK" evidence="11">
    <location>
        <begin position="609"/>
        <end position="632"/>
    </location>
</feature>
<feature type="repeat" description="ANK" evidence="11">
    <location>
        <begin position="408"/>
        <end position="440"/>
    </location>
</feature>
<evidence type="ECO:0000256" key="14">
    <source>
        <dbReference type="SAM" id="Phobius"/>
    </source>
</evidence>
<feature type="repeat" description="ANK" evidence="11">
    <location>
        <begin position="317"/>
        <end position="350"/>
    </location>
</feature>
<name>A0AAD9NSD1_RIDPI</name>
<evidence type="ECO:0000256" key="8">
    <source>
        <dbReference type="ARBA" id="ARBA00023065"/>
    </source>
</evidence>
<feature type="compositionally biased region" description="Basic and acidic residues" evidence="13">
    <location>
        <begin position="136"/>
        <end position="147"/>
    </location>
</feature>
<keyword evidence="2" id="KW-0813">Transport</keyword>
<keyword evidence="8" id="KW-0406">Ion transport</keyword>
<feature type="repeat" description="ANK" evidence="11">
    <location>
        <begin position="507"/>
        <end position="539"/>
    </location>
</feature>
<protein>
    <recommendedName>
        <fullName evidence="15">Ion transport domain-containing protein</fullName>
    </recommendedName>
</protein>
<evidence type="ECO:0000256" key="3">
    <source>
        <dbReference type="ARBA" id="ARBA00022606"/>
    </source>
</evidence>
<dbReference type="GO" id="GO:0005216">
    <property type="term" value="F:monoatomic ion channel activity"/>
    <property type="evidence" value="ECO:0007669"/>
    <property type="project" value="InterPro"/>
</dbReference>
<evidence type="ECO:0000256" key="13">
    <source>
        <dbReference type="SAM" id="MobiDB-lite"/>
    </source>
</evidence>
<feature type="repeat" description="ANK" evidence="11">
    <location>
        <begin position="643"/>
        <end position="675"/>
    </location>
</feature>
<dbReference type="InterPro" id="IPR052076">
    <property type="entry name" value="TRP_cation_channel"/>
</dbReference>
<evidence type="ECO:0000256" key="12">
    <source>
        <dbReference type="SAM" id="Coils"/>
    </source>
</evidence>
<dbReference type="InterPro" id="IPR005821">
    <property type="entry name" value="Ion_trans_dom"/>
</dbReference>
<dbReference type="PANTHER" id="PTHR47143:SF3">
    <property type="entry name" value="PWWP DOMAIN-CONTAINING PROTEIN"/>
    <property type="match status" value="1"/>
</dbReference>
<keyword evidence="9 14" id="KW-0472">Membrane</keyword>
<feature type="domain" description="Ion transport" evidence="15">
    <location>
        <begin position="951"/>
        <end position="1177"/>
    </location>
</feature>
<dbReference type="SMART" id="SM00248">
    <property type="entry name" value="ANK"/>
    <property type="match status" value="16"/>
</dbReference>
<keyword evidence="4 14" id="KW-0812">Transmembrane</keyword>
<comment type="caution">
    <text evidence="16">The sequence shown here is derived from an EMBL/GenBank/DDBJ whole genome shotgun (WGS) entry which is preliminary data.</text>
</comment>
<dbReference type="InterPro" id="IPR002110">
    <property type="entry name" value="Ankyrin_rpt"/>
</dbReference>
<sequence>MGNIKKVQTHEYHVPGRRWAWKIPNGVTKTEIDYILTNRPDIITDVTVINQVNIGSDHRLVMSNIKLDVEGVSTAGIVTTEKADERKPHPVSGVSIRAVQFHGLTTDPSSRESSITPVDDRIPDSMATVISVGGVRDELQPPNDERTNGNGRHPRKGSTLLEETAGDAMEMATVLNEPGMKRAESSEILHLTLHQCARDGNADTMRKLLDMTVNLKKKVNQHDEEGLSALHYAARYNHYPIVVMLITSGANVDDADEEGATPLHFAARYKRMRLRVEGEESEDVGNLPVVEYESTVDNSVILCLVNRGANVNVPDIYGSTPLHFAAMRGNEIACKELMECKGVNVEAEDKQQMRPLHLAASHNEAEIVSMLIEAGAELRCFDEENGTPLHYACMEGNVKIMVTDEDSEKNAALHMAVENRSFDVTRILIDKGAAVNVTTANYSTPLHLAAVAGDVEILQLLIDNNARLDALDINQMTPLHRAAAHNQSEAVEFLLKRGANINIHDKDNFSPLLLAACNGHAETIETLLSCGANVNDVDKNDKTALYWAAEEDHLEALKVLLKRKAVKKLVNVPDRYENTPLHIAAQNGFVPCVQALLDAGADLDAKNEEEQTPLHLAAKNGKTKVVKELVKKDYMVINDEDEDSNTALHLAALNGYSKTALALIDARANVEARNCTLWTPLDCAAAKGFAKTVKVLLEADAPIDPLDRTRTTPLHLACSRGHVSVVNMLIEWGANVAQRDTDSMNCLDLAINHGHKDVAVALINSAKWREVLQNETRSSKGYRETPMRKLIRKMPDVAEVAFNKCTTSNTNNVDDADYAITFNYEFLDDVYADWQSKDASDTLSTASSNVYDDEDRLKPEAEPYSTDSTILKKNHPLMIMVKHHQEDLLAHPLVTSLLRYKWDSFGRYFYYMNLFLYCVFITFLTGYVVTTTAPYMYKGVNSTSSGNFCEAVVASLKERGQPNEKQTLFALIGKYVIMGLAALNLVREIFQLFTAKWNYFGWENLMEWVTYISALLLVIDFDKCQEDTGIRMAWQWQLAAVSVFLAWMDLVLFIRKLPRFGIYVVMFTDILRTFTQFFPVFFLFIVAFGLAFFVLLQNQFAFHRPEFSLLKTSVMMIGEFEFDSVFFTNSNEHGDKLYYPGVSYAIFVVFLVLMAILVTNLLVGLAVDDIKAVQEQAVLKRLAMQVELALDVESIVPQFIRRRFVVKCRTIRPNASRRHCSVFRHLMAESELSSEAIVKALNPELDDMEQLQENQEKMIEQIDTLKKKMKGMTVQNHRLEEMLVALCKAQGVDCAEDDFAGDK</sequence>
<dbReference type="PROSITE" id="PS50088">
    <property type="entry name" value="ANK_REPEAT"/>
    <property type="match status" value="11"/>
</dbReference>
<organism evidence="16 17">
    <name type="scientific">Ridgeia piscesae</name>
    <name type="common">Tubeworm</name>
    <dbReference type="NCBI Taxonomy" id="27915"/>
    <lineage>
        <taxon>Eukaryota</taxon>
        <taxon>Metazoa</taxon>
        <taxon>Spiralia</taxon>
        <taxon>Lophotrochozoa</taxon>
        <taxon>Annelida</taxon>
        <taxon>Polychaeta</taxon>
        <taxon>Sedentaria</taxon>
        <taxon>Canalipalpata</taxon>
        <taxon>Sabellida</taxon>
        <taxon>Siboglinidae</taxon>
        <taxon>Ridgeia</taxon>
    </lineage>
</organism>
<feature type="region of interest" description="Disordered" evidence="13">
    <location>
        <begin position="136"/>
        <end position="158"/>
    </location>
</feature>
<accession>A0AAD9NSD1</accession>
<dbReference type="Pfam" id="PF00023">
    <property type="entry name" value="Ank"/>
    <property type="match status" value="2"/>
</dbReference>
<evidence type="ECO:0000259" key="15">
    <source>
        <dbReference type="Pfam" id="PF00520"/>
    </source>
</evidence>
<comment type="subcellular location">
    <subcellularLocation>
        <location evidence="1">Membrane</location>
        <topology evidence="1">Multi-pass membrane protein</topology>
    </subcellularLocation>
</comment>
<gene>
    <name evidence="16" type="ORF">NP493_585g01014</name>
</gene>
<dbReference type="Pfam" id="PF00520">
    <property type="entry name" value="Ion_trans"/>
    <property type="match status" value="1"/>
</dbReference>